<dbReference type="EMBL" id="CP097635">
    <property type="protein sequence ID" value="URI06773.1"/>
    <property type="molecule type" value="Genomic_DNA"/>
</dbReference>
<dbReference type="RefSeq" id="WP_250195036.1">
    <property type="nucleotide sequence ID" value="NZ_CP097635.1"/>
</dbReference>
<evidence type="ECO:0000313" key="3">
    <source>
        <dbReference type="Proteomes" id="UP001056201"/>
    </source>
</evidence>
<organism evidence="2 3">
    <name type="scientific">Aquincola tertiaricarbonis</name>
    <dbReference type="NCBI Taxonomy" id="391953"/>
    <lineage>
        <taxon>Bacteria</taxon>
        <taxon>Pseudomonadati</taxon>
        <taxon>Pseudomonadota</taxon>
        <taxon>Betaproteobacteria</taxon>
        <taxon>Burkholderiales</taxon>
        <taxon>Sphaerotilaceae</taxon>
        <taxon>Aquincola</taxon>
    </lineage>
</organism>
<dbReference type="Proteomes" id="UP001056201">
    <property type="component" value="Chromosome 1"/>
</dbReference>
<keyword evidence="3" id="KW-1185">Reference proteome</keyword>
<keyword evidence="1" id="KW-0732">Signal</keyword>
<feature type="chain" id="PRO_5046839987" evidence="1">
    <location>
        <begin position="28"/>
        <end position="289"/>
    </location>
</feature>
<evidence type="ECO:0000313" key="2">
    <source>
        <dbReference type="EMBL" id="URI06773.1"/>
    </source>
</evidence>
<accession>A0ABY4S0D3</accession>
<evidence type="ECO:0000256" key="1">
    <source>
        <dbReference type="SAM" id="SignalP"/>
    </source>
</evidence>
<sequence>MPSIDPRRVVRLSLAAACLALPAWAPAVTLSGDATPHQWHSFNLPANAFLGAAGYTGSAWQNTDAGALYAEWGGFVPDAGSRWTFSRPTVGQSTGLRAVLQETSGTGLRTGINNIYGLAFSQVPGPPLVFSLVLTDAGAASATAGSTRTVVLRSGTLGTLPDMNVLLNGVAATASAATFQQASTLVMPDANGNSVSTDSVNGEWLWRWEQVPVATTYRFDFQAQVGHMSLDNLAVYASPPVAPAPAAPVPTLRTPRVALFGLAGQLAAQAELQVPAVAASARANPRAAR</sequence>
<feature type="signal peptide" evidence="1">
    <location>
        <begin position="1"/>
        <end position="27"/>
    </location>
</feature>
<proteinExistence type="predicted"/>
<gene>
    <name evidence="2" type="ORF">MW290_12810</name>
</gene>
<reference evidence="2" key="1">
    <citation type="submission" date="2022-05" db="EMBL/GenBank/DDBJ databases">
        <title>An RpoN-dependent PEP-CTERM gene is involved in floc formation of an Aquincola tertiaricarbonis strain.</title>
        <authorList>
            <person name="Qiu D."/>
            <person name="Xia M."/>
        </authorList>
    </citation>
    <scope>NUCLEOTIDE SEQUENCE</scope>
    <source>
        <strain evidence="2">RN12</strain>
    </source>
</reference>
<name>A0ABY4S0D3_AQUTE</name>
<protein>
    <submittedName>
        <fullName evidence="2">Uncharacterized protein</fullName>
    </submittedName>
</protein>